<dbReference type="AlphaFoldDB" id="A0AAV2RNZ9"/>
<comment type="caution">
    <text evidence="1">The sequence shown here is derived from an EMBL/GenBank/DDBJ whole genome shotgun (WGS) entry which is preliminary data.</text>
</comment>
<dbReference type="Proteomes" id="UP001497623">
    <property type="component" value="Unassembled WGS sequence"/>
</dbReference>
<organism evidence="1 2">
    <name type="scientific">Meganyctiphanes norvegica</name>
    <name type="common">Northern krill</name>
    <name type="synonym">Thysanopoda norvegica</name>
    <dbReference type="NCBI Taxonomy" id="48144"/>
    <lineage>
        <taxon>Eukaryota</taxon>
        <taxon>Metazoa</taxon>
        <taxon>Ecdysozoa</taxon>
        <taxon>Arthropoda</taxon>
        <taxon>Crustacea</taxon>
        <taxon>Multicrustacea</taxon>
        <taxon>Malacostraca</taxon>
        <taxon>Eumalacostraca</taxon>
        <taxon>Eucarida</taxon>
        <taxon>Euphausiacea</taxon>
        <taxon>Euphausiidae</taxon>
        <taxon>Meganyctiphanes</taxon>
    </lineage>
</organism>
<reference evidence="1 2" key="1">
    <citation type="submission" date="2024-05" db="EMBL/GenBank/DDBJ databases">
        <authorList>
            <person name="Wallberg A."/>
        </authorList>
    </citation>
    <scope>NUCLEOTIDE SEQUENCE [LARGE SCALE GENOMIC DNA]</scope>
</reference>
<sequence>MEEPEEPESIEVISDSFEYLTNDLRSHDENSSIVEPGAMNEAGNICKKRKIEKHEDTVSKTFESITNVLSFEDGSQSLVEQVAKEEALNLYRKIYSLHQCSNSDISTIDEDMKK</sequence>
<evidence type="ECO:0000313" key="1">
    <source>
        <dbReference type="EMBL" id="CAL4132192.1"/>
    </source>
</evidence>
<gene>
    <name evidence="1" type="ORF">MNOR_LOCUS26967</name>
</gene>
<proteinExistence type="predicted"/>
<dbReference type="EMBL" id="CAXKWB010027683">
    <property type="protein sequence ID" value="CAL4132192.1"/>
    <property type="molecule type" value="Genomic_DNA"/>
</dbReference>
<feature type="non-terminal residue" evidence="1">
    <location>
        <position position="114"/>
    </location>
</feature>
<name>A0AAV2RNZ9_MEGNR</name>
<protein>
    <submittedName>
        <fullName evidence="1">Uncharacterized protein</fullName>
    </submittedName>
</protein>
<keyword evidence="2" id="KW-1185">Reference proteome</keyword>
<evidence type="ECO:0000313" key="2">
    <source>
        <dbReference type="Proteomes" id="UP001497623"/>
    </source>
</evidence>
<accession>A0AAV2RNZ9</accession>